<evidence type="ECO:0000313" key="8">
    <source>
        <dbReference type="EMBL" id="KIE44013.1"/>
    </source>
</evidence>
<keyword evidence="6 7" id="KW-0627">Porphyrin biosynthesis</keyword>
<evidence type="ECO:0000256" key="6">
    <source>
        <dbReference type="ARBA" id="ARBA00023244"/>
    </source>
</evidence>
<dbReference type="PANTHER" id="PTHR43713:SF3">
    <property type="entry name" value="GLUTAMATE-1-SEMIALDEHYDE 2,1-AMINOMUTASE 1, CHLOROPLASTIC-RELATED"/>
    <property type="match status" value="1"/>
</dbReference>
<reference evidence="8 9" key="1">
    <citation type="submission" date="2015-01" db="EMBL/GenBank/DDBJ databases">
        <title>Genome sequence of the anaerobic bacterium Geobacter soli GSS01, a dissimilatory Fe(III) reducer from soil.</title>
        <authorList>
            <person name="Yang G."/>
            <person name="Zhou S."/>
        </authorList>
    </citation>
    <scope>NUCLEOTIDE SEQUENCE [LARGE SCALE GENOMIC DNA]</scope>
    <source>
        <strain evidence="8 9">GSS01</strain>
    </source>
</reference>
<keyword evidence="9" id="KW-1185">Reference proteome</keyword>
<dbReference type="NCBIfam" id="TIGR00713">
    <property type="entry name" value="hemL"/>
    <property type="match status" value="1"/>
</dbReference>
<evidence type="ECO:0000256" key="3">
    <source>
        <dbReference type="ARBA" id="ARBA00008981"/>
    </source>
</evidence>
<dbReference type="FunFam" id="3.40.640.10:FF:000021">
    <property type="entry name" value="Glutamate-1-semialdehyde 2,1-aminomutase"/>
    <property type="match status" value="1"/>
</dbReference>
<sequence length="427" mass="45257">MLTARSKDLFTQAQEFIPGGVNSPVRAFKSVGADPLFIKKAIGCTITDADNNDYIDYVGSWGPMILGHCHPQVVEAVKRAVESGSSFGAPTELEITLARMVIDAVPSIEMVRMVSSGTEATMSAIRLARGYTGRDKIIKFSGCYHGHADALLVKAGSGAATFGVPDSPGVPVDVAKNTLTAQFNDLGSVSKLIDENKNEVACIIVEPIAGNMGTVPPGEGFLEGLRSICDSEGIVLIFDEVMTGFRVAYGGAQELYGVTPDMTTLGKIIGGGLPVGAFGGKKDIMKLLSPSGGVYQAGTLSGNPLAMTAGIETLKLLQADGFYERLEQTSRRLADGITKAAKSAGYPIYQTRVGSMFCTFFTSNEVRDWPTAATCDTKAFAAFFRMMLEKGIYLAPSQFETAFVSIAHTEAEIEKTIAAARSCFAAL</sequence>
<comment type="pathway">
    <text evidence="2">Porphyrin-containing compound metabolism; protoporphyrin-IX biosynthesis; 5-aminolevulinate from L-glutamyl-tRNA(Glu): step 2/2.</text>
</comment>
<comment type="subcellular location">
    <subcellularLocation>
        <location evidence="7">Cytoplasm</location>
    </subcellularLocation>
</comment>
<dbReference type="HAMAP" id="MF_00375">
    <property type="entry name" value="HemL_aminotrans_3"/>
    <property type="match status" value="1"/>
</dbReference>
<dbReference type="InterPro" id="IPR015421">
    <property type="entry name" value="PyrdxlP-dep_Trfase_major"/>
</dbReference>
<dbReference type="InterPro" id="IPR049704">
    <property type="entry name" value="Aminotrans_3_PPA_site"/>
</dbReference>
<dbReference type="EC" id="5.4.3.8" evidence="7"/>
<dbReference type="GO" id="GO:0042286">
    <property type="term" value="F:glutamate-1-semialdehyde 2,1-aminomutase activity"/>
    <property type="evidence" value="ECO:0007669"/>
    <property type="project" value="UniProtKB-UniRule"/>
</dbReference>
<keyword evidence="8" id="KW-0032">Aminotransferase</keyword>
<comment type="caution">
    <text evidence="8">The sequence shown here is derived from an EMBL/GenBank/DDBJ whole genome shotgun (WGS) entry which is preliminary data.</text>
</comment>
<keyword evidence="5 7" id="KW-0413">Isomerase</keyword>
<comment type="catalytic activity">
    <reaction evidence="7">
        <text>(S)-4-amino-5-oxopentanoate = 5-aminolevulinate</text>
        <dbReference type="Rhea" id="RHEA:14265"/>
        <dbReference type="ChEBI" id="CHEBI:57501"/>
        <dbReference type="ChEBI" id="CHEBI:356416"/>
        <dbReference type="EC" id="5.4.3.8"/>
    </reaction>
</comment>
<dbReference type="GO" id="GO:0030170">
    <property type="term" value="F:pyridoxal phosphate binding"/>
    <property type="evidence" value="ECO:0007669"/>
    <property type="project" value="InterPro"/>
</dbReference>
<gene>
    <name evidence="7" type="primary">hemL</name>
    <name evidence="8" type="ORF">SE37_15985</name>
</gene>
<dbReference type="InterPro" id="IPR015422">
    <property type="entry name" value="PyrdxlP-dep_Trfase_small"/>
</dbReference>
<evidence type="ECO:0000256" key="1">
    <source>
        <dbReference type="ARBA" id="ARBA00001933"/>
    </source>
</evidence>
<comment type="subunit">
    <text evidence="7">Homodimer.</text>
</comment>
<dbReference type="SUPFAM" id="SSF53383">
    <property type="entry name" value="PLP-dependent transferases"/>
    <property type="match status" value="1"/>
</dbReference>
<dbReference type="InterPro" id="IPR015424">
    <property type="entry name" value="PyrdxlP-dep_Trfase"/>
</dbReference>
<dbReference type="EMBL" id="JXBL01000001">
    <property type="protein sequence ID" value="KIE44013.1"/>
    <property type="molecule type" value="Genomic_DNA"/>
</dbReference>
<name>A0A0C1TXF5_9BACT</name>
<keyword evidence="7" id="KW-0963">Cytoplasm</keyword>
<dbReference type="CDD" id="cd00610">
    <property type="entry name" value="OAT_like"/>
    <property type="match status" value="1"/>
</dbReference>
<proteinExistence type="inferred from homology"/>
<comment type="cofactor">
    <cofactor evidence="1 7">
        <name>pyridoxal 5'-phosphate</name>
        <dbReference type="ChEBI" id="CHEBI:597326"/>
    </cofactor>
</comment>
<evidence type="ECO:0000256" key="5">
    <source>
        <dbReference type="ARBA" id="ARBA00023235"/>
    </source>
</evidence>
<keyword evidence="4 7" id="KW-0663">Pyridoxal phosphate</keyword>
<dbReference type="InterPro" id="IPR005814">
    <property type="entry name" value="Aminotrans_3"/>
</dbReference>
<evidence type="ECO:0000256" key="7">
    <source>
        <dbReference type="HAMAP-Rule" id="MF_00375"/>
    </source>
</evidence>
<organism evidence="8 9">
    <name type="scientific">Geobacter soli</name>
    <dbReference type="NCBI Taxonomy" id="1510391"/>
    <lineage>
        <taxon>Bacteria</taxon>
        <taxon>Pseudomonadati</taxon>
        <taxon>Thermodesulfobacteriota</taxon>
        <taxon>Desulfuromonadia</taxon>
        <taxon>Geobacterales</taxon>
        <taxon>Geobacteraceae</taxon>
        <taxon>Geobacter</taxon>
    </lineage>
</organism>
<dbReference type="PANTHER" id="PTHR43713">
    <property type="entry name" value="GLUTAMATE-1-SEMIALDEHYDE 2,1-AMINOMUTASE"/>
    <property type="match status" value="1"/>
</dbReference>
<dbReference type="GO" id="GO:0006782">
    <property type="term" value="P:protoporphyrinogen IX biosynthetic process"/>
    <property type="evidence" value="ECO:0007669"/>
    <property type="project" value="UniProtKB-UniRule"/>
</dbReference>
<evidence type="ECO:0000313" key="9">
    <source>
        <dbReference type="Proteomes" id="UP000031433"/>
    </source>
</evidence>
<protein>
    <recommendedName>
        <fullName evidence="7">Glutamate-1-semialdehyde 2,1-aminomutase</fullName>
        <shortName evidence="7">GSA</shortName>
        <ecNumber evidence="7">5.4.3.8</ecNumber>
    </recommendedName>
    <alternativeName>
        <fullName evidence="7">Glutamate-1-semialdehyde aminotransferase</fullName>
        <shortName evidence="7">GSA-AT</shortName>
    </alternativeName>
</protein>
<dbReference type="GO" id="GO:0008483">
    <property type="term" value="F:transaminase activity"/>
    <property type="evidence" value="ECO:0007669"/>
    <property type="project" value="UniProtKB-KW"/>
</dbReference>
<keyword evidence="8" id="KW-0808">Transferase</keyword>
<dbReference type="NCBIfam" id="NF000818">
    <property type="entry name" value="PRK00062.1"/>
    <property type="match status" value="1"/>
</dbReference>
<evidence type="ECO:0000256" key="4">
    <source>
        <dbReference type="ARBA" id="ARBA00022898"/>
    </source>
</evidence>
<dbReference type="GO" id="GO:0005737">
    <property type="term" value="C:cytoplasm"/>
    <property type="evidence" value="ECO:0007669"/>
    <property type="project" value="UniProtKB-SubCell"/>
</dbReference>
<dbReference type="Pfam" id="PF00202">
    <property type="entry name" value="Aminotran_3"/>
    <property type="match status" value="1"/>
</dbReference>
<accession>A0A0C1TXF5</accession>
<dbReference type="InterPro" id="IPR004639">
    <property type="entry name" value="4pyrrol_synth_GluAld_NH2Trfase"/>
</dbReference>
<dbReference type="Proteomes" id="UP000031433">
    <property type="component" value="Unassembled WGS sequence"/>
</dbReference>
<dbReference type="Gene3D" id="3.40.640.10">
    <property type="entry name" value="Type I PLP-dependent aspartate aminotransferase-like (Major domain)"/>
    <property type="match status" value="1"/>
</dbReference>
<comment type="similarity">
    <text evidence="3 7">Belongs to the class-III pyridoxal-phosphate-dependent aminotransferase family. HemL subfamily.</text>
</comment>
<dbReference type="UniPathway" id="UPA00251">
    <property type="reaction ID" value="UER00317"/>
</dbReference>
<dbReference type="RefSeq" id="WP_039647885.1">
    <property type="nucleotide sequence ID" value="NZ_JXBL01000001.1"/>
</dbReference>
<evidence type="ECO:0000256" key="2">
    <source>
        <dbReference type="ARBA" id="ARBA00004819"/>
    </source>
</evidence>
<dbReference type="PROSITE" id="PS00600">
    <property type="entry name" value="AA_TRANSFER_CLASS_3"/>
    <property type="match status" value="1"/>
</dbReference>
<dbReference type="AlphaFoldDB" id="A0A0C1TXF5"/>
<dbReference type="Gene3D" id="3.90.1150.10">
    <property type="entry name" value="Aspartate Aminotransferase, domain 1"/>
    <property type="match status" value="1"/>
</dbReference>
<feature type="modified residue" description="N6-(pyridoxal phosphate)lysine" evidence="7">
    <location>
        <position position="267"/>
    </location>
</feature>